<reference evidence="3 4" key="1">
    <citation type="journal article" date="2010" name="Nature">
        <title>Genome sequence of the palaeopolyploid soybean.</title>
        <authorList>
            <person name="Schmutz J."/>
            <person name="Cannon S.B."/>
            <person name="Schlueter J."/>
            <person name="Ma J."/>
            <person name="Mitros T."/>
            <person name="Nelson W."/>
            <person name="Hyten D.L."/>
            <person name="Song Q."/>
            <person name="Thelen J.J."/>
            <person name="Cheng J."/>
            <person name="Xu D."/>
            <person name="Hellsten U."/>
            <person name="May G.D."/>
            <person name="Yu Y."/>
            <person name="Sakurai T."/>
            <person name="Umezawa T."/>
            <person name="Bhattacharyya M.K."/>
            <person name="Sandhu D."/>
            <person name="Valliyodan B."/>
            <person name="Lindquist E."/>
            <person name="Peto M."/>
            <person name="Grant D."/>
            <person name="Shu S."/>
            <person name="Goodstein D."/>
            <person name="Barry K."/>
            <person name="Futrell-Griggs M."/>
            <person name="Abernathy B."/>
            <person name="Du J."/>
            <person name="Tian Z."/>
            <person name="Zhu L."/>
            <person name="Gill N."/>
            <person name="Joshi T."/>
            <person name="Libault M."/>
            <person name="Sethuraman A."/>
            <person name="Zhang X.-C."/>
            <person name="Shinozaki K."/>
            <person name="Nguyen H.T."/>
            <person name="Wing R.A."/>
            <person name="Cregan P."/>
            <person name="Specht J."/>
            <person name="Grimwood J."/>
            <person name="Rokhsar D."/>
            <person name="Stacey G."/>
            <person name="Shoemaker R.C."/>
            <person name="Jackson S.A."/>
        </authorList>
    </citation>
    <scope>NUCLEOTIDE SEQUENCE</scope>
    <source>
        <strain evidence="4">cv. Williams 82</strain>
        <tissue evidence="3">Callus</tissue>
    </source>
</reference>
<dbReference type="Proteomes" id="UP000008827">
    <property type="component" value="Chromosome 4"/>
</dbReference>
<reference evidence="4" key="2">
    <citation type="submission" date="2018-02" db="UniProtKB">
        <authorList>
            <consortium name="EnsemblPlants"/>
        </authorList>
    </citation>
    <scope>IDENTIFICATION</scope>
    <source>
        <strain evidence="4">Williams 82</strain>
    </source>
</reference>
<keyword evidence="5" id="KW-1185">Reference proteome</keyword>
<evidence type="ECO:0000313" key="4">
    <source>
        <dbReference type="EnsemblPlants" id="KRH62751"/>
    </source>
</evidence>
<keyword evidence="2" id="KW-0812">Transmembrane</keyword>
<evidence type="ECO:0000313" key="3">
    <source>
        <dbReference type="EMBL" id="KRH62751.1"/>
    </source>
</evidence>
<dbReference type="EMBL" id="CM000837">
    <property type="protein sequence ID" value="KRH62751.1"/>
    <property type="molecule type" value="Genomic_DNA"/>
</dbReference>
<evidence type="ECO:0000256" key="2">
    <source>
        <dbReference type="SAM" id="Phobius"/>
    </source>
</evidence>
<evidence type="ECO:0000256" key="1">
    <source>
        <dbReference type="SAM" id="MobiDB-lite"/>
    </source>
</evidence>
<feature type="region of interest" description="Disordered" evidence="1">
    <location>
        <begin position="1"/>
        <end position="21"/>
    </location>
</feature>
<sequence length="89" mass="10485">MRLKGGTFDSKKKANKEKKRKQTIPFYPCAKHYLFSGMLKFLLGNIIRTESSNRWHAVIAFLLLTITKYIFLVHQNGHYINDNTRIEIK</sequence>
<accession>A0A0R0KIZ9</accession>
<evidence type="ECO:0000313" key="5">
    <source>
        <dbReference type="Proteomes" id="UP000008827"/>
    </source>
</evidence>
<dbReference type="Gramene" id="KRH62751">
    <property type="protein sequence ID" value="KRH62751"/>
    <property type="gene ID" value="GLYMA_04G128900"/>
</dbReference>
<gene>
    <name evidence="3" type="ORF">GLYMA_04G128900</name>
</gene>
<proteinExistence type="predicted"/>
<dbReference type="InParanoid" id="A0A0R0KIZ9"/>
<name>A0A0R0KIZ9_SOYBN</name>
<dbReference type="AlphaFoldDB" id="A0A0R0KIZ9"/>
<reference evidence="3" key="3">
    <citation type="submission" date="2018-07" db="EMBL/GenBank/DDBJ databases">
        <title>WGS assembly of Glycine max.</title>
        <authorList>
            <person name="Schmutz J."/>
            <person name="Cannon S."/>
            <person name="Schlueter J."/>
            <person name="Ma J."/>
            <person name="Mitros T."/>
            <person name="Nelson W."/>
            <person name="Hyten D."/>
            <person name="Song Q."/>
            <person name="Thelen J."/>
            <person name="Cheng J."/>
            <person name="Xu D."/>
            <person name="Hellsten U."/>
            <person name="May G."/>
            <person name="Yu Y."/>
            <person name="Sakurai T."/>
            <person name="Umezawa T."/>
            <person name="Bhattacharyya M."/>
            <person name="Sandhu D."/>
            <person name="Valliyodan B."/>
            <person name="Lindquist E."/>
            <person name="Peto M."/>
            <person name="Grant D."/>
            <person name="Shu S."/>
            <person name="Goodstein D."/>
            <person name="Barry K."/>
            <person name="Futrell-Griggs M."/>
            <person name="Abernathy B."/>
            <person name="Du J."/>
            <person name="Tian Z."/>
            <person name="Zhu L."/>
            <person name="Gill N."/>
            <person name="Joshi T."/>
            <person name="Libault M."/>
            <person name="Sethuraman A."/>
            <person name="Zhang X."/>
            <person name="Shinozaki K."/>
            <person name="Nguyen H."/>
            <person name="Wing R."/>
            <person name="Cregan P."/>
            <person name="Specht J."/>
            <person name="Grimwood J."/>
            <person name="Rokhsar D."/>
            <person name="Stacey G."/>
            <person name="Shoemaker R."/>
            <person name="Jackson S."/>
        </authorList>
    </citation>
    <scope>NUCLEOTIDE SEQUENCE</scope>
    <source>
        <tissue evidence="3">Callus</tissue>
    </source>
</reference>
<keyword evidence="2" id="KW-0472">Membrane</keyword>
<keyword evidence="2" id="KW-1133">Transmembrane helix</keyword>
<dbReference type="EnsemblPlants" id="KRH62751">
    <property type="protein sequence ID" value="KRH62751"/>
    <property type="gene ID" value="GLYMA_04G128900"/>
</dbReference>
<protein>
    <submittedName>
        <fullName evidence="3 4">Uncharacterized protein</fullName>
    </submittedName>
</protein>
<organism evidence="3">
    <name type="scientific">Glycine max</name>
    <name type="common">Soybean</name>
    <name type="synonym">Glycine hispida</name>
    <dbReference type="NCBI Taxonomy" id="3847"/>
    <lineage>
        <taxon>Eukaryota</taxon>
        <taxon>Viridiplantae</taxon>
        <taxon>Streptophyta</taxon>
        <taxon>Embryophyta</taxon>
        <taxon>Tracheophyta</taxon>
        <taxon>Spermatophyta</taxon>
        <taxon>Magnoliopsida</taxon>
        <taxon>eudicotyledons</taxon>
        <taxon>Gunneridae</taxon>
        <taxon>Pentapetalae</taxon>
        <taxon>rosids</taxon>
        <taxon>fabids</taxon>
        <taxon>Fabales</taxon>
        <taxon>Fabaceae</taxon>
        <taxon>Papilionoideae</taxon>
        <taxon>50 kb inversion clade</taxon>
        <taxon>NPAAA clade</taxon>
        <taxon>indigoferoid/millettioid clade</taxon>
        <taxon>Phaseoleae</taxon>
        <taxon>Glycine</taxon>
        <taxon>Glycine subgen. Soja</taxon>
    </lineage>
</organism>
<feature type="transmembrane region" description="Helical" evidence="2">
    <location>
        <begin position="55"/>
        <end position="73"/>
    </location>
</feature>